<dbReference type="RefSeq" id="XP_001884692.1">
    <property type="nucleotide sequence ID" value="XM_001884657.1"/>
</dbReference>
<dbReference type="GeneID" id="6080396"/>
<organism evidence="3">
    <name type="scientific">Laccaria bicolor (strain S238N-H82 / ATCC MYA-4686)</name>
    <name type="common">Bicoloured deceiver</name>
    <name type="synonym">Laccaria laccata var. bicolor</name>
    <dbReference type="NCBI Taxonomy" id="486041"/>
    <lineage>
        <taxon>Eukaryota</taxon>
        <taxon>Fungi</taxon>
        <taxon>Dikarya</taxon>
        <taxon>Basidiomycota</taxon>
        <taxon>Agaricomycotina</taxon>
        <taxon>Agaricomycetes</taxon>
        <taxon>Agaricomycetidae</taxon>
        <taxon>Agaricales</taxon>
        <taxon>Agaricineae</taxon>
        <taxon>Hydnangiaceae</taxon>
        <taxon>Laccaria</taxon>
    </lineage>
</organism>
<dbReference type="KEGG" id="lbc:LACBIDRAFT_304259"/>
<feature type="region of interest" description="Disordered" evidence="1">
    <location>
        <begin position="79"/>
        <end position="218"/>
    </location>
</feature>
<gene>
    <name evidence="2" type="ORF">LACBIDRAFT_304259</name>
</gene>
<dbReference type="Proteomes" id="UP000001194">
    <property type="component" value="Unassembled WGS sequence"/>
</dbReference>
<protein>
    <submittedName>
        <fullName evidence="2">Predicted protein</fullName>
    </submittedName>
</protein>
<name>B0DL87_LACBS</name>
<evidence type="ECO:0000313" key="3">
    <source>
        <dbReference type="Proteomes" id="UP000001194"/>
    </source>
</evidence>
<dbReference type="InParanoid" id="B0DL87"/>
<keyword evidence="3" id="KW-1185">Reference proteome</keyword>
<dbReference type="EMBL" id="DS547117">
    <property type="protein sequence ID" value="EDR04520.1"/>
    <property type="molecule type" value="Genomic_DNA"/>
</dbReference>
<sequence>MTQGKPLTQNPKISSTHNANSFKFALFKNAEALAIPDASRRSVFSFQAQQRTQAGSSSQTHISAPLFLSDVQESKAPVNILQARDVGQGEAQKGRRDASLPLPASPKYEGRAYIQPASRKPPPNRPSPTASHRKREFWPEYSRENDRTASLTLIPGESNHKPSRRQFPTLSGAHTSSSPPPSRPSSRSQAVFPRSKNELGFNSIPDTSLKPQQTPPIAKRDVKRAFSDLLEHNHRYEALFAESIALQTQNEYLLRMRSAATKDFKSAREELSATAG</sequence>
<evidence type="ECO:0000313" key="2">
    <source>
        <dbReference type="EMBL" id="EDR04520.1"/>
    </source>
</evidence>
<reference evidence="2 3" key="1">
    <citation type="journal article" date="2008" name="Nature">
        <title>The genome of Laccaria bicolor provides insights into mycorrhizal symbiosis.</title>
        <authorList>
            <person name="Martin F."/>
            <person name="Aerts A."/>
            <person name="Ahren D."/>
            <person name="Brun A."/>
            <person name="Danchin E.G.J."/>
            <person name="Duchaussoy F."/>
            <person name="Gibon J."/>
            <person name="Kohler A."/>
            <person name="Lindquist E."/>
            <person name="Pereda V."/>
            <person name="Salamov A."/>
            <person name="Shapiro H.J."/>
            <person name="Wuyts J."/>
            <person name="Blaudez D."/>
            <person name="Buee M."/>
            <person name="Brokstein P."/>
            <person name="Canbaeck B."/>
            <person name="Cohen D."/>
            <person name="Courty P.E."/>
            <person name="Coutinho P.M."/>
            <person name="Delaruelle C."/>
            <person name="Detter J.C."/>
            <person name="Deveau A."/>
            <person name="DiFazio S."/>
            <person name="Duplessis S."/>
            <person name="Fraissinet-Tachet L."/>
            <person name="Lucic E."/>
            <person name="Frey-Klett P."/>
            <person name="Fourrey C."/>
            <person name="Feussner I."/>
            <person name="Gay G."/>
            <person name="Grimwood J."/>
            <person name="Hoegger P.J."/>
            <person name="Jain P."/>
            <person name="Kilaru S."/>
            <person name="Labbe J."/>
            <person name="Lin Y.C."/>
            <person name="Legue V."/>
            <person name="Le Tacon F."/>
            <person name="Marmeisse R."/>
            <person name="Melayah D."/>
            <person name="Montanini B."/>
            <person name="Muratet M."/>
            <person name="Nehls U."/>
            <person name="Niculita-Hirzel H."/>
            <person name="Oudot-Le Secq M.P."/>
            <person name="Peter M."/>
            <person name="Quesneville H."/>
            <person name="Rajashekar B."/>
            <person name="Reich M."/>
            <person name="Rouhier N."/>
            <person name="Schmutz J."/>
            <person name="Yin T."/>
            <person name="Chalot M."/>
            <person name="Henrissat B."/>
            <person name="Kuees U."/>
            <person name="Lucas S."/>
            <person name="Van de Peer Y."/>
            <person name="Podila G.K."/>
            <person name="Polle A."/>
            <person name="Pukkila P.J."/>
            <person name="Richardson P.M."/>
            <person name="Rouze P."/>
            <person name="Sanders I.R."/>
            <person name="Stajich J.E."/>
            <person name="Tunlid A."/>
            <person name="Tuskan G."/>
            <person name="Grigoriev I.V."/>
        </authorList>
    </citation>
    <scope>NUCLEOTIDE SEQUENCE [LARGE SCALE GENOMIC DNA]</scope>
    <source>
        <strain evidence="3">S238N-H82 / ATCC MYA-4686</strain>
    </source>
</reference>
<dbReference type="HOGENOM" id="CLU_068927_0_0_1"/>
<feature type="compositionally biased region" description="Polar residues" evidence="1">
    <location>
        <begin position="166"/>
        <end position="175"/>
    </location>
</feature>
<dbReference type="AlphaFoldDB" id="B0DL87"/>
<evidence type="ECO:0000256" key="1">
    <source>
        <dbReference type="SAM" id="MobiDB-lite"/>
    </source>
</evidence>
<accession>B0DL87</accession>
<proteinExistence type="predicted"/>
<feature type="compositionally biased region" description="Basic and acidic residues" evidence="1">
    <location>
        <begin position="136"/>
        <end position="147"/>
    </location>
</feature>